<dbReference type="Pfam" id="PF05709">
    <property type="entry name" value="Sipho_tail"/>
    <property type="match status" value="1"/>
</dbReference>
<organism evidence="2 3">
    <name type="scientific">Oenococcus sicerae</name>
    <dbReference type="NCBI Taxonomy" id="2203724"/>
    <lineage>
        <taxon>Bacteria</taxon>
        <taxon>Bacillati</taxon>
        <taxon>Bacillota</taxon>
        <taxon>Bacilli</taxon>
        <taxon>Lactobacillales</taxon>
        <taxon>Lactobacillaceae</taxon>
        <taxon>Oenococcus</taxon>
    </lineage>
</organism>
<name>A0AAJ1R9N7_9LACO</name>
<evidence type="ECO:0000313" key="3">
    <source>
        <dbReference type="Proteomes" id="UP001167919"/>
    </source>
</evidence>
<dbReference type="InterPro" id="IPR008841">
    <property type="entry name" value="Siphovirus-type_tail_N"/>
</dbReference>
<dbReference type="RefSeq" id="WP_301710878.1">
    <property type="nucleotide sequence ID" value="NZ_SDWY01000001.1"/>
</dbReference>
<comment type="caution">
    <text evidence="2">The sequence shown here is derived from an EMBL/GenBank/DDBJ whole genome shotgun (WGS) entry which is preliminary data.</text>
</comment>
<dbReference type="AlphaFoldDB" id="A0AAJ1R9N7"/>
<gene>
    <name evidence="2" type="ORF">EVC35_00960</name>
</gene>
<dbReference type="EMBL" id="SDWY01000001">
    <property type="protein sequence ID" value="MDN6899578.1"/>
    <property type="molecule type" value="Genomic_DNA"/>
</dbReference>
<reference evidence="2" key="1">
    <citation type="submission" date="2019-01" db="EMBL/GenBank/DDBJ databases">
        <title>Oenococcus sicerae UCMA17102.</title>
        <authorList>
            <person name="Cousin F.J."/>
            <person name="Le Guellec R."/>
            <person name="Cretenet M."/>
        </authorList>
    </citation>
    <scope>NUCLEOTIDE SEQUENCE</scope>
    <source>
        <strain evidence="2">UCMA17102</strain>
    </source>
</reference>
<protein>
    <submittedName>
        <fullName evidence="2">Phage tail family protein</fullName>
    </submittedName>
</protein>
<proteinExistence type="predicted"/>
<evidence type="ECO:0000313" key="2">
    <source>
        <dbReference type="EMBL" id="MDN6899578.1"/>
    </source>
</evidence>
<feature type="domain" description="Siphovirus-type tail component RIFT-related" evidence="1">
    <location>
        <begin position="8"/>
        <end position="127"/>
    </location>
</feature>
<accession>A0AAJ1R9N7</accession>
<evidence type="ECO:0000259" key="1">
    <source>
        <dbReference type="Pfam" id="PF05709"/>
    </source>
</evidence>
<sequence>MKFYIQLSNGQEQEIHDLFPKVNYVSHAESPQFSNLYRDSAITDGSQFIKTIIQKSVLTETFVLRAANYYDFQLARSEIFGFFGNKNLMRVRTDAYPAKVVFVRPQAFEIAPASDGSRNSLFEIPFDNPSGYKQSIMRSDALYQYSENAWQMGMNLPNGQDLKYTFNNVPSIRVYNASDVDIDPYFANHDLRLLLNFTGPNVKLVNQTNGTEWSYNKPQTMADSILLDGINTTLNGQAASVNTDYGYLKLDKGWNDIVVTGATQYQLTFSFPFLYLD</sequence>
<dbReference type="Proteomes" id="UP001167919">
    <property type="component" value="Unassembled WGS sequence"/>
</dbReference>